<dbReference type="GO" id="GO:0032496">
    <property type="term" value="P:response to lipopolysaccharide"/>
    <property type="evidence" value="ECO:0007669"/>
    <property type="project" value="Ensembl"/>
</dbReference>
<dbReference type="OMA" id="YCINTTV"/>
<dbReference type="FunFam" id="2.60.40.10:FF:000842">
    <property type="entry name" value="Interferon receptor 1 isoform 4"/>
    <property type="match status" value="2"/>
</dbReference>
<gene>
    <name evidence="4" type="primary">IFNAR1</name>
</gene>
<dbReference type="InterPro" id="IPR050650">
    <property type="entry name" value="Type-II_Cytokine-TF_Rcpt"/>
</dbReference>
<dbReference type="CDD" id="cd00063">
    <property type="entry name" value="FN3"/>
    <property type="match status" value="1"/>
</dbReference>
<dbReference type="GO" id="GO:0032728">
    <property type="term" value="P:positive regulation of interferon-beta production"/>
    <property type="evidence" value="ECO:0007669"/>
    <property type="project" value="Ensembl"/>
</dbReference>
<reference evidence="5" key="2">
    <citation type="journal article" date="2013" name="Nat. Genet.">
        <title>The draft genomes of soft-shell turtle and green sea turtle yield insights into the development and evolution of the turtle-specific body plan.</title>
        <authorList>
            <person name="Wang Z."/>
            <person name="Pascual-Anaya J."/>
            <person name="Zadissa A."/>
            <person name="Li W."/>
            <person name="Niimura Y."/>
            <person name="Huang Z."/>
            <person name="Li C."/>
            <person name="White S."/>
            <person name="Xiong Z."/>
            <person name="Fang D."/>
            <person name="Wang B."/>
            <person name="Ming Y."/>
            <person name="Chen Y."/>
            <person name="Zheng Y."/>
            <person name="Kuraku S."/>
            <person name="Pignatelli M."/>
            <person name="Herrero J."/>
            <person name="Beal K."/>
            <person name="Nozawa M."/>
            <person name="Li Q."/>
            <person name="Wang J."/>
            <person name="Zhang H."/>
            <person name="Yu L."/>
            <person name="Shigenobu S."/>
            <person name="Wang J."/>
            <person name="Liu J."/>
            <person name="Flicek P."/>
            <person name="Searle S."/>
            <person name="Wang J."/>
            <person name="Kuratani S."/>
            <person name="Yin Y."/>
            <person name="Aken B."/>
            <person name="Zhang G."/>
            <person name="Irie N."/>
        </authorList>
    </citation>
    <scope>NUCLEOTIDE SEQUENCE [LARGE SCALE GENOMIC DNA]</scope>
    <source>
        <strain evidence="5">Daiwa-1</strain>
    </source>
</reference>
<dbReference type="GO" id="GO:0005886">
    <property type="term" value="C:plasma membrane"/>
    <property type="evidence" value="ECO:0007669"/>
    <property type="project" value="Ensembl"/>
</dbReference>
<dbReference type="GO" id="GO:0032729">
    <property type="term" value="P:positive regulation of type II interferon production"/>
    <property type="evidence" value="ECO:0007669"/>
    <property type="project" value="Ensembl"/>
</dbReference>
<keyword evidence="2" id="KW-0472">Membrane</keyword>
<dbReference type="InterPro" id="IPR036116">
    <property type="entry name" value="FN3_sf"/>
</dbReference>
<dbReference type="PANTHER" id="PTHR20859">
    <property type="entry name" value="INTERFERON/INTERLEUKIN RECEPTOR"/>
    <property type="match status" value="1"/>
</dbReference>
<evidence type="ECO:0000313" key="4">
    <source>
        <dbReference type="Ensembl" id="ENSPSIP00000013981.1"/>
    </source>
</evidence>
<dbReference type="SUPFAM" id="SSF49265">
    <property type="entry name" value="Fibronectin type III"/>
    <property type="match status" value="4"/>
</dbReference>
<reference evidence="4" key="3">
    <citation type="submission" date="2025-08" db="UniProtKB">
        <authorList>
            <consortium name="Ensembl"/>
        </authorList>
    </citation>
    <scope>IDENTIFICATION</scope>
</reference>
<dbReference type="EMBL" id="AGCU01106269">
    <property type="status" value="NOT_ANNOTATED_CDS"/>
    <property type="molecule type" value="Genomic_DNA"/>
</dbReference>
<dbReference type="GO" id="GO:0051607">
    <property type="term" value="P:defense response to virus"/>
    <property type="evidence" value="ECO:0007669"/>
    <property type="project" value="Ensembl"/>
</dbReference>
<organism evidence="4 5">
    <name type="scientific">Pelodiscus sinensis</name>
    <name type="common">Chinese softshell turtle</name>
    <name type="synonym">Trionyx sinensis</name>
    <dbReference type="NCBI Taxonomy" id="13735"/>
    <lineage>
        <taxon>Eukaryota</taxon>
        <taxon>Metazoa</taxon>
        <taxon>Chordata</taxon>
        <taxon>Craniata</taxon>
        <taxon>Vertebrata</taxon>
        <taxon>Euteleostomi</taxon>
        <taxon>Archelosauria</taxon>
        <taxon>Testudinata</taxon>
        <taxon>Testudines</taxon>
        <taxon>Cryptodira</taxon>
        <taxon>Trionychia</taxon>
        <taxon>Trionychidae</taxon>
        <taxon>Pelodiscus</taxon>
    </lineage>
</organism>
<reference evidence="4" key="4">
    <citation type="submission" date="2025-09" db="UniProtKB">
        <authorList>
            <consortium name="Ensembl"/>
        </authorList>
    </citation>
    <scope>IDENTIFICATION</scope>
</reference>
<dbReference type="STRING" id="13735.ENSPSIP00000013981"/>
<feature type="domain" description="Fibronectin type-III" evidence="3">
    <location>
        <begin position="7"/>
        <end position="112"/>
    </location>
</feature>
<evidence type="ECO:0000256" key="2">
    <source>
        <dbReference type="SAM" id="Phobius"/>
    </source>
</evidence>
<evidence type="ECO:0000313" key="5">
    <source>
        <dbReference type="Proteomes" id="UP000007267"/>
    </source>
</evidence>
<feature type="domain" description="Fibronectin type-III" evidence="3">
    <location>
        <begin position="319"/>
        <end position="419"/>
    </location>
</feature>
<sequence>GQMNLTSPQNVQVDIINTNFTLRWTWNSENDFSVTFSAQYQRLFEDYEEAVIEETDWKEMSGCQNVTVMECDFSSAMTDYLYSYNVRVRAEQGEEKSPWSTTLFFTPYLKAKIGPPGVHLKSINGVVEINISSPEENLSRRMWTSDIIFTYNAVFWENSSNAEPKSRTLERRNKIYDLAPRTTYCLKVQAHITSERKVGSFSPVYCIKTTDKARILAYPINLEIHALNMKFLLTWDNLYDQNVSFTVQQLIGYLMSLPEDYSNNWTTVSGCENITITQCDVSSDIYHLGTYFFRVKAMSGYNKSHWSNEIKVDPCVVNEIGPPNLTVSSSEDSLRIQLIPPGESENKSMSEFYDLSYRVLYWKNSSDAEEKIKEEQQLLFIISDLTPLTWYCLKVQAFSPVYKKNGHFSDAICIKTLNGKDSPLSIFMAFVIAMFASLILASFCIFSIYHISRRIRYTFFPSCKPPSNIEDRFGSGQPFSIPYLSTSEEPTENCCIIESIVIEETNQTDIKEYKHSKQNSRDSGNYSNDDDTSGAKVLEEMLEQEAA</sequence>
<dbReference type="InterPro" id="IPR013783">
    <property type="entry name" value="Ig-like_fold"/>
</dbReference>
<dbReference type="AlphaFoldDB" id="K7G121"/>
<name>K7G121_PELSI</name>
<reference evidence="5" key="1">
    <citation type="submission" date="2011-10" db="EMBL/GenBank/DDBJ databases">
        <authorList>
            <consortium name="Soft-shell Turtle Genome Consortium"/>
        </authorList>
    </citation>
    <scope>NUCLEOTIDE SEQUENCE [LARGE SCALE GENOMIC DNA]</scope>
    <source>
        <strain evidence="5">Daiwa-1</strain>
    </source>
</reference>
<dbReference type="GO" id="GO:0006357">
    <property type="term" value="P:regulation of transcription by RNA polymerase II"/>
    <property type="evidence" value="ECO:0007669"/>
    <property type="project" value="Ensembl"/>
</dbReference>
<dbReference type="GO" id="GO:1900182">
    <property type="term" value="P:positive regulation of protein localization to nucleus"/>
    <property type="evidence" value="ECO:0007669"/>
    <property type="project" value="Ensembl"/>
</dbReference>
<dbReference type="eggNOG" id="ENOG502RISU">
    <property type="taxonomic scope" value="Eukaryota"/>
</dbReference>
<dbReference type="Proteomes" id="UP000007267">
    <property type="component" value="Unassembled WGS sequence"/>
</dbReference>
<protein>
    <submittedName>
        <fullName evidence="4">Interferon alpha and beta receptor subunit 1</fullName>
    </submittedName>
</protein>
<dbReference type="GO" id="GO:0019962">
    <property type="term" value="F:type I interferon binding"/>
    <property type="evidence" value="ECO:0007669"/>
    <property type="project" value="Ensembl"/>
</dbReference>
<feature type="region of interest" description="Disordered" evidence="1">
    <location>
        <begin position="511"/>
        <end position="547"/>
    </location>
</feature>
<dbReference type="Pfam" id="PF09294">
    <property type="entry name" value="Interfer-bind"/>
    <property type="match status" value="2"/>
</dbReference>
<dbReference type="EMBL" id="AGCU01106268">
    <property type="status" value="NOT_ANNOTATED_CDS"/>
    <property type="molecule type" value="Genomic_DNA"/>
</dbReference>
<dbReference type="GO" id="GO:0042110">
    <property type="term" value="P:T cell activation"/>
    <property type="evidence" value="ECO:0007669"/>
    <property type="project" value="Ensembl"/>
</dbReference>
<dbReference type="GO" id="GO:0043235">
    <property type="term" value="C:receptor complex"/>
    <property type="evidence" value="ECO:0007669"/>
    <property type="project" value="Ensembl"/>
</dbReference>
<dbReference type="GO" id="GO:0008269">
    <property type="term" value="F:JAK pathway signal transduction adaptor activity"/>
    <property type="evidence" value="ECO:0007669"/>
    <property type="project" value="Ensembl"/>
</dbReference>
<keyword evidence="2" id="KW-1133">Transmembrane helix</keyword>
<dbReference type="GeneTree" id="ENSGT00940000158406"/>
<dbReference type="PROSITE" id="PS50853">
    <property type="entry name" value="FN3"/>
    <property type="match status" value="2"/>
</dbReference>
<dbReference type="Gene3D" id="2.60.40.10">
    <property type="entry name" value="Immunoglobulins"/>
    <property type="match status" value="4"/>
</dbReference>
<dbReference type="GO" id="GO:0032731">
    <property type="term" value="P:positive regulation of interleukin-1 beta production"/>
    <property type="evidence" value="ECO:0007669"/>
    <property type="project" value="Ensembl"/>
</dbReference>
<keyword evidence="5" id="KW-1185">Reference proteome</keyword>
<dbReference type="GO" id="GO:0045893">
    <property type="term" value="P:positive regulation of DNA-templated transcription"/>
    <property type="evidence" value="ECO:0007669"/>
    <property type="project" value="Ensembl"/>
</dbReference>
<dbReference type="Pfam" id="PF01108">
    <property type="entry name" value="Tissue_fac"/>
    <property type="match status" value="1"/>
</dbReference>
<dbReference type="GO" id="GO:0035457">
    <property type="term" value="P:cellular response to interferon-alpha"/>
    <property type="evidence" value="ECO:0007669"/>
    <property type="project" value="Ensembl"/>
</dbReference>
<dbReference type="GO" id="GO:0035458">
    <property type="term" value="P:cellular response to interferon-beta"/>
    <property type="evidence" value="ECO:0007669"/>
    <property type="project" value="Ensembl"/>
</dbReference>
<feature type="transmembrane region" description="Helical" evidence="2">
    <location>
        <begin position="424"/>
        <end position="449"/>
    </location>
</feature>
<dbReference type="GO" id="GO:0010467">
    <property type="term" value="P:gene expression"/>
    <property type="evidence" value="ECO:0007669"/>
    <property type="project" value="Ensembl"/>
</dbReference>
<dbReference type="Ensembl" id="ENSPSIT00000014046.1">
    <property type="protein sequence ID" value="ENSPSIP00000013981.1"/>
    <property type="gene ID" value="ENSPSIG00000012446.1"/>
</dbReference>
<evidence type="ECO:0000256" key="1">
    <source>
        <dbReference type="SAM" id="MobiDB-lite"/>
    </source>
</evidence>
<dbReference type="InterPro" id="IPR015373">
    <property type="entry name" value="Interferon/interleukin_rcp_dom"/>
</dbReference>
<dbReference type="GO" id="GO:0007259">
    <property type="term" value="P:cell surface receptor signaling pathway via JAK-STAT"/>
    <property type="evidence" value="ECO:0007669"/>
    <property type="project" value="Ensembl"/>
</dbReference>
<evidence type="ECO:0000259" key="3">
    <source>
        <dbReference type="PROSITE" id="PS50853"/>
    </source>
</evidence>
<dbReference type="InterPro" id="IPR003961">
    <property type="entry name" value="FN3_dom"/>
</dbReference>
<dbReference type="GO" id="GO:0004905">
    <property type="term" value="F:type I interferon receptor activity"/>
    <property type="evidence" value="ECO:0007669"/>
    <property type="project" value="Ensembl"/>
</dbReference>
<dbReference type="SMART" id="SM00060">
    <property type="entry name" value="FN3"/>
    <property type="match status" value="3"/>
</dbReference>
<accession>K7G121</accession>
<proteinExistence type="predicted"/>
<dbReference type="GO" id="GO:1901857">
    <property type="term" value="P:positive regulation of cellular respiration"/>
    <property type="evidence" value="ECO:0007669"/>
    <property type="project" value="Ensembl"/>
</dbReference>
<dbReference type="PANTHER" id="PTHR20859:SF54">
    <property type="entry name" value="INTERFERON ALPHA_BETA RECEPTOR 1"/>
    <property type="match status" value="1"/>
</dbReference>
<keyword evidence="2" id="KW-0812">Transmembrane</keyword>